<dbReference type="InterPro" id="IPR007497">
    <property type="entry name" value="SIMPL/DUF541"/>
</dbReference>
<dbReference type="InterPro" id="IPR052022">
    <property type="entry name" value="26kDa_periplasmic_antigen"/>
</dbReference>
<name>A0ABS3FQB6_9CYAN</name>
<dbReference type="PANTHER" id="PTHR34387:SF1">
    <property type="entry name" value="PERIPLASMIC IMMUNOGENIC PROTEIN"/>
    <property type="match status" value="1"/>
</dbReference>
<evidence type="ECO:0000313" key="2">
    <source>
        <dbReference type="Proteomes" id="UP000664844"/>
    </source>
</evidence>
<dbReference type="RefSeq" id="WP_207087761.1">
    <property type="nucleotide sequence ID" value="NZ_JAFLQW010000241.1"/>
</dbReference>
<accession>A0ABS3FQB6</accession>
<dbReference type="Proteomes" id="UP000664844">
    <property type="component" value="Unassembled WGS sequence"/>
</dbReference>
<dbReference type="PANTHER" id="PTHR34387">
    <property type="entry name" value="SLR1258 PROTEIN"/>
    <property type="match status" value="1"/>
</dbReference>
<dbReference type="Pfam" id="PF04402">
    <property type="entry name" value="SIMPL"/>
    <property type="match status" value="1"/>
</dbReference>
<dbReference type="EMBL" id="JAFLQW010000241">
    <property type="protein sequence ID" value="MBO0349228.1"/>
    <property type="molecule type" value="Genomic_DNA"/>
</dbReference>
<dbReference type="Gene3D" id="3.30.110.170">
    <property type="entry name" value="Protein of unknown function (DUF541), domain 1"/>
    <property type="match status" value="1"/>
</dbReference>
<organism evidence="1 2">
    <name type="scientific">Phormidium pseudopriestleyi FRX01</name>
    <dbReference type="NCBI Taxonomy" id="1759528"/>
    <lineage>
        <taxon>Bacteria</taxon>
        <taxon>Bacillati</taxon>
        <taxon>Cyanobacteriota</taxon>
        <taxon>Cyanophyceae</taxon>
        <taxon>Oscillatoriophycideae</taxon>
        <taxon>Oscillatoriales</taxon>
        <taxon>Oscillatoriaceae</taxon>
        <taxon>Phormidium</taxon>
    </lineage>
</organism>
<evidence type="ECO:0000313" key="1">
    <source>
        <dbReference type="EMBL" id="MBO0349228.1"/>
    </source>
</evidence>
<gene>
    <name evidence="1" type="ORF">J0895_08945</name>
</gene>
<comment type="caution">
    <text evidence="1">The sequence shown here is derived from an EMBL/GenBank/DDBJ whole genome shotgun (WGS) entry which is preliminary data.</text>
</comment>
<sequence length="244" mass="26134">MMNRFMPTQLNVLSPIAAVALALGLFSIPPNMEAASAQEQPSRNLTVTGQGIISIPTTLTQVRLGVEVQGKTAQEVQQEVARRSQALVELLRSRNVEKLQTTGIQLNPIYRSNANEAPTITGYSASNIVSFRLATDRAGTLLDEAVNAGATRIDGVSFTAADEAMETARQQAIRAATQDALTQADTVLSALNLTRREIVKIQVNSASPSPQPMYSRMEATADFSTPVIGGDREISASVTLDISY</sequence>
<keyword evidence="2" id="KW-1185">Reference proteome</keyword>
<protein>
    <submittedName>
        <fullName evidence="1">SIMPL domain-containing protein</fullName>
    </submittedName>
</protein>
<reference evidence="1 2" key="1">
    <citation type="submission" date="2021-03" db="EMBL/GenBank/DDBJ databases">
        <title>Metabolic Capacity of the Antarctic Cyanobacterium Phormidium pseudopriestleyi that Sustains Oxygenic Photosynthesis in the Presence of Hydrogen Sulfide.</title>
        <authorList>
            <person name="Lumian J.E."/>
            <person name="Jungblut A.D."/>
            <person name="Dillon M.L."/>
            <person name="Hawes I."/>
            <person name="Doran P.T."/>
            <person name="Mackey T.J."/>
            <person name="Dick G.J."/>
            <person name="Grettenberger C.L."/>
            <person name="Sumner D.Y."/>
        </authorList>
    </citation>
    <scope>NUCLEOTIDE SEQUENCE [LARGE SCALE GENOMIC DNA]</scope>
    <source>
        <strain evidence="1 2">FRX01</strain>
    </source>
</reference>
<proteinExistence type="predicted"/>
<dbReference type="Gene3D" id="3.30.70.2970">
    <property type="entry name" value="Protein of unknown function (DUF541), domain 2"/>
    <property type="match status" value="1"/>
</dbReference>